<dbReference type="EMBL" id="CP002400">
    <property type="protein sequence ID" value="ADU27435.1"/>
    <property type="molecule type" value="Genomic_DNA"/>
</dbReference>
<evidence type="ECO:0000313" key="1">
    <source>
        <dbReference type="EMBL" id="ADU27435.1"/>
    </source>
</evidence>
<dbReference type="Proteomes" id="UP000001551">
    <property type="component" value="Chromosome"/>
</dbReference>
<reference evidence="1 2" key="1">
    <citation type="submission" date="2010-12" db="EMBL/GenBank/DDBJ databases">
        <title>Complete sequence of Ethanoligenens harbinense YUAN-3.</title>
        <authorList>
            <person name="Lucas S."/>
            <person name="Copeland A."/>
            <person name="Lapidus A."/>
            <person name="Cheng J.-F."/>
            <person name="Bruce D."/>
            <person name="Goodwin L."/>
            <person name="Pitluck S."/>
            <person name="Chertkov O."/>
            <person name="Misra M."/>
            <person name="Detter J.C."/>
            <person name="Han C."/>
            <person name="Tapia R."/>
            <person name="Land M."/>
            <person name="Hauser L."/>
            <person name="Jeffries C."/>
            <person name="Kyrpides N."/>
            <person name="Ivanova N."/>
            <person name="Mikhailova N."/>
            <person name="Wang A."/>
            <person name="Mouttaki H."/>
            <person name="He Z."/>
            <person name="Zhou J."/>
            <person name="Hemme C.L."/>
            <person name="Woyke T."/>
        </authorList>
    </citation>
    <scope>NUCLEOTIDE SEQUENCE [LARGE SCALE GENOMIC DNA]</scope>
    <source>
        <strain evidence="2">DSM 18485 / JCM 12961 / CGMCC 1.5033 / YUAN-3</strain>
    </source>
</reference>
<accession>E6U2P3</accession>
<organism evidence="1 2">
    <name type="scientific">Ethanoligenens harbinense (strain DSM 18485 / JCM 12961 / CGMCC 1.5033 / YUAN-3)</name>
    <dbReference type="NCBI Taxonomy" id="663278"/>
    <lineage>
        <taxon>Bacteria</taxon>
        <taxon>Bacillati</taxon>
        <taxon>Bacillota</taxon>
        <taxon>Clostridia</taxon>
        <taxon>Eubacteriales</taxon>
        <taxon>Oscillospiraceae</taxon>
        <taxon>Ethanoligenens</taxon>
    </lineage>
</organism>
<dbReference type="HOGENOM" id="CLU_513644_0_0_9"/>
<gene>
    <name evidence="1" type="ordered locus">Ethha_1913</name>
</gene>
<dbReference type="AlphaFoldDB" id="E6U2P3"/>
<sequence length="530" mass="60284">MDIREIENVIDNLHKRHPAFSGTKEQVTYELLSAFEDLCSLSVMSSMLNPLALRKITDHMDALNQALYWVEKSDLPTATVQIATDISEERYNQCVSLLTNYAYPYSVICSGYISFSRKRLLAKVDDNTVTFDFPADHNNSAWSDILREASQSTLGSFMDCINPVKIAKANAELQKRVRIEDGCLCYELTNEIIDPFLEIANDQWNSSKTLPDSWKFDLFTLDDYRQAWTCIAALCYIHFLSCITIKDPLIRLRNSTIILTISKIVDYIVSISGLKKESVESIVKYITFEPSKRNVDIMYQPITVLSNELTIIAPMLFLGSRPERNLLAVVSSRSDSEHSKEVNDLEDLMVQEIEAAIPRATTLKLTKHKNLGGRLPDVDFGLLDAASNAALLCELKWFAAADSSKEVYAREDEVTHGCKQSESIMTYAMSDRKRFIKQVFDVDDGDKIDLFCCVVARHNIRTQHKYIPVIDLKKLKELFSSKPISSVFHAIRNHEYEESLPEDASITYQVIKYGDFTFKIPAICFESMPL</sequence>
<dbReference type="RefSeq" id="WP_013485786.1">
    <property type="nucleotide sequence ID" value="NC_014828.1"/>
</dbReference>
<protein>
    <submittedName>
        <fullName evidence="1">Uncharacterized protein</fullName>
    </submittedName>
</protein>
<dbReference type="KEGG" id="eha:Ethha_1913"/>
<name>E6U2P3_ETHHY</name>
<keyword evidence="2" id="KW-1185">Reference proteome</keyword>
<proteinExistence type="predicted"/>
<dbReference type="eggNOG" id="ENOG50334U2">
    <property type="taxonomic scope" value="Bacteria"/>
</dbReference>
<evidence type="ECO:0000313" key="2">
    <source>
        <dbReference type="Proteomes" id="UP000001551"/>
    </source>
</evidence>